<reference evidence="1" key="2">
    <citation type="journal article" date="2022" name="Sci. Total Environ.">
        <title>Prevalence, transmission, and molecular epidemiology of tet(X)-positive bacteria among humans, animals, and environmental niches in China: An epidemiological, and genomic-based study.</title>
        <authorList>
            <person name="Dong N."/>
            <person name="Zeng Y."/>
            <person name="Cai C."/>
            <person name="Sun C."/>
            <person name="Lu J."/>
            <person name="Liu C."/>
            <person name="Zhou H."/>
            <person name="Sun Q."/>
            <person name="Shu L."/>
            <person name="Wang H."/>
            <person name="Wang Y."/>
            <person name="Wang S."/>
            <person name="Wu C."/>
            <person name="Chan E.W."/>
            <person name="Chen G."/>
            <person name="Shen Z."/>
            <person name="Chen S."/>
            <person name="Zhang R."/>
        </authorList>
    </citation>
    <scope>NUCLEOTIDE SEQUENCE</scope>
    <source>
        <strain evidence="1">210</strain>
    </source>
</reference>
<protein>
    <submittedName>
        <fullName evidence="1">Uncharacterized protein</fullName>
    </submittedName>
</protein>
<accession>A0AAW7DHW8</accession>
<organism evidence="1 2">
    <name type="scientific">Empedobacter falsenii</name>
    <dbReference type="NCBI Taxonomy" id="343874"/>
    <lineage>
        <taxon>Bacteria</taxon>
        <taxon>Pseudomonadati</taxon>
        <taxon>Bacteroidota</taxon>
        <taxon>Flavobacteriia</taxon>
        <taxon>Flavobacteriales</taxon>
        <taxon>Weeksellaceae</taxon>
        <taxon>Empedobacter</taxon>
    </lineage>
</organism>
<gene>
    <name evidence="1" type="ORF">HX095_09905</name>
</gene>
<dbReference type="EMBL" id="JACALR010000004">
    <property type="protein sequence ID" value="MDM1551528.1"/>
    <property type="molecule type" value="Genomic_DNA"/>
</dbReference>
<dbReference type="AlphaFoldDB" id="A0AAW7DHW8"/>
<dbReference type="RefSeq" id="WP_286486076.1">
    <property type="nucleotide sequence ID" value="NZ_JACALR010000004.1"/>
</dbReference>
<name>A0AAW7DHW8_9FLAO</name>
<comment type="caution">
    <text evidence="1">The sequence shown here is derived from an EMBL/GenBank/DDBJ whole genome shotgun (WGS) entry which is preliminary data.</text>
</comment>
<evidence type="ECO:0000313" key="2">
    <source>
        <dbReference type="Proteomes" id="UP001173578"/>
    </source>
</evidence>
<reference evidence="1" key="1">
    <citation type="submission" date="2020-06" db="EMBL/GenBank/DDBJ databases">
        <authorList>
            <person name="Dong N."/>
        </authorList>
    </citation>
    <scope>NUCLEOTIDE SEQUENCE</scope>
    <source>
        <strain evidence="1">210</strain>
    </source>
</reference>
<evidence type="ECO:0000313" key="1">
    <source>
        <dbReference type="EMBL" id="MDM1551528.1"/>
    </source>
</evidence>
<dbReference type="Proteomes" id="UP001173578">
    <property type="component" value="Unassembled WGS sequence"/>
</dbReference>
<sequence>MNYEVIKIEILKAMRFTPMQWRNQMRWFFEIWAMKISNEHFVLLEELSRNEPIWSWYQAQFCKTEEEFYKHNRLYIHSLGIEAANELFDVFSLLAYEIEEIYPVTLINNLRNGQTVSK</sequence>
<proteinExistence type="predicted"/>